<keyword evidence="1" id="KW-0808">Transferase</keyword>
<evidence type="ECO:0000256" key="1">
    <source>
        <dbReference type="ARBA" id="ARBA00022679"/>
    </source>
</evidence>
<dbReference type="SUPFAM" id="SSF52540">
    <property type="entry name" value="P-loop containing nucleoside triphosphate hydrolases"/>
    <property type="match status" value="1"/>
</dbReference>
<dbReference type="RefSeq" id="WP_160897948.1">
    <property type="nucleotide sequence ID" value="NZ_WMEX01000001.1"/>
</dbReference>
<comment type="caution">
    <text evidence="4">The sequence shown here is derived from an EMBL/GenBank/DDBJ whole genome shotgun (WGS) entry which is preliminary data.</text>
</comment>
<dbReference type="AlphaFoldDB" id="A0A9X4YAK8"/>
<dbReference type="InterPro" id="IPR037359">
    <property type="entry name" value="NST/OST"/>
</dbReference>
<dbReference type="InterPro" id="IPR027417">
    <property type="entry name" value="P-loop_NTPase"/>
</dbReference>
<keyword evidence="2" id="KW-0325">Glycoprotein</keyword>
<dbReference type="Gene3D" id="3.40.50.300">
    <property type="entry name" value="P-loop containing nucleotide triphosphate hydrolases"/>
    <property type="match status" value="1"/>
</dbReference>
<evidence type="ECO:0000313" key="4">
    <source>
        <dbReference type="EMBL" id="MYL25538.1"/>
    </source>
</evidence>
<organism evidence="4 5">
    <name type="scientific">Vreelandella halophila</name>
    <dbReference type="NCBI Taxonomy" id="86177"/>
    <lineage>
        <taxon>Bacteria</taxon>
        <taxon>Pseudomonadati</taxon>
        <taxon>Pseudomonadota</taxon>
        <taxon>Gammaproteobacteria</taxon>
        <taxon>Oceanospirillales</taxon>
        <taxon>Halomonadaceae</taxon>
        <taxon>Vreelandella</taxon>
    </lineage>
</organism>
<dbReference type="EMBL" id="WMEX01000001">
    <property type="protein sequence ID" value="MYL25538.1"/>
    <property type="molecule type" value="Genomic_DNA"/>
</dbReference>
<name>A0A9X4YAK8_9GAMM</name>
<dbReference type="InterPro" id="IPR000863">
    <property type="entry name" value="Sulfotransferase_dom"/>
</dbReference>
<evidence type="ECO:0000259" key="3">
    <source>
        <dbReference type="Pfam" id="PF00685"/>
    </source>
</evidence>
<evidence type="ECO:0000256" key="2">
    <source>
        <dbReference type="ARBA" id="ARBA00023180"/>
    </source>
</evidence>
<dbReference type="PANTHER" id="PTHR10605:SF56">
    <property type="entry name" value="BIFUNCTIONAL HEPARAN SULFATE N-DEACETYLASE_N-SULFOTRANSFERASE"/>
    <property type="match status" value="1"/>
</dbReference>
<evidence type="ECO:0000313" key="5">
    <source>
        <dbReference type="Proteomes" id="UP000460751"/>
    </source>
</evidence>
<dbReference type="Pfam" id="PF00685">
    <property type="entry name" value="Sulfotransfer_1"/>
    <property type="match status" value="1"/>
</dbReference>
<feature type="domain" description="Sulfotransferase" evidence="3">
    <location>
        <begin position="8"/>
        <end position="176"/>
    </location>
</feature>
<sequence>MRVGFFYIGPGKTATTWLFKVLEEHPEICLPPSKDLNFFDSFHERGVRWYHRQFGCDPANTLVGDVSHDYLLSDSALARIREYNSEAKLIVGLRNPYERAESGLNFLNRNGFSYTDMQAAAENHVELVRGGLYGENLRRVYRYFPGDQVLLADYSLLVEDPAEFIARVCSFLGVEVIQFARLNERVNERAVPRSRWLASMVKALALKARALGLNHLVGQIKLNPLVVAALYRPSRDGYRLTASDVGFLAKYFEPDISDLESLTGRSFGHWREGGSSGGRRE</sequence>
<protein>
    <recommendedName>
        <fullName evidence="3">Sulfotransferase domain-containing protein</fullName>
    </recommendedName>
</protein>
<gene>
    <name evidence="4" type="ORF">GLW01_01875</name>
</gene>
<dbReference type="GO" id="GO:0008146">
    <property type="term" value="F:sulfotransferase activity"/>
    <property type="evidence" value="ECO:0007669"/>
    <property type="project" value="InterPro"/>
</dbReference>
<proteinExistence type="predicted"/>
<dbReference type="OrthoDB" id="9075305at2"/>
<reference evidence="4 5" key="1">
    <citation type="submission" date="2019-11" db="EMBL/GenBank/DDBJ databases">
        <title>Genome sequences of 17 halophilic strains isolated from different environments.</title>
        <authorList>
            <person name="Furrow R.E."/>
        </authorList>
    </citation>
    <scope>NUCLEOTIDE SEQUENCE [LARGE SCALE GENOMIC DNA]</scope>
    <source>
        <strain evidence="4 5">22507_15_FS</strain>
    </source>
</reference>
<dbReference type="Proteomes" id="UP000460751">
    <property type="component" value="Unassembled WGS sequence"/>
</dbReference>
<dbReference type="PANTHER" id="PTHR10605">
    <property type="entry name" value="HEPARAN SULFATE SULFOTRANSFERASE"/>
    <property type="match status" value="1"/>
</dbReference>
<keyword evidence="5" id="KW-1185">Reference proteome</keyword>
<accession>A0A9X4YAK8</accession>